<dbReference type="PATRIC" id="fig|225937.3.peg.4375"/>
<sequence>MILNGGFERMNDWPNNADFTDSDQTTFASTKRRFNEDSAHALAAVKKAILEKRDDAYTTQNVGHKLINEMAESVASNIADAFLYGRKVLVVGRSNSDHVLAIVTFIRSMKLLSQAMQRTRDVIETNRGSLGDWCGNFETDYSLMYSNPSQSGDPFTAVEEALGTKSPDIILVLDPVKGLLDYLEALNLKDDIRIVSVLSDSPRHEIRPSDAVLYPDCSLFEEDVNKKALTLTSLVYELCTQCREQAIEKVVKHPRSQALMAQLQSACLESSEGLVALSLLLDDMPMTRLVRHFVKRGVEQINRGAILQPRTAHSKGVLSYGMRSLLAECELPLPVTSQSLQFGLSPLFSALCYAGTAEILIDCLLSNERKTASDKAAKASLIKAKTYFPSLKHLAGLMKGDSEKLDPSPAGDVHRFRYVVHDLDAANEKYIPVFAEQKHAEHGVTQLVVSESAPGYARCFVRSDVINVNDVLRECSFRLAVKGANFCFWADAFSGDILMPTSCFSDFEKIIARCLSESSAVEQSSENVIHDGPLGVNQRTSALALWVEKQPWGRQYPEPLFRQSFVVQKSSTLMESHQEVKVRDVTPEGKVSHGEAFNLLWRNSVDKDQGRLRPDSIIDVEYRLKVRRSKSTSEVYGEIVNLSLVTEDIAQSLPG</sequence>
<reference evidence="1 2" key="1">
    <citation type="journal article" date="2010" name="Stand. Genomic Sci.">
        <title>Complete genome sequence of Marinobacter adhaerens type strain (HP15), a diatom-interacting marine microorganism.</title>
        <authorList>
            <person name="Gardes A."/>
            <person name="Kaeppel E."/>
            <person name="Shehzad A."/>
            <person name="Seebah S."/>
            <person name="Teeling H."/>
            <person name="Yarza P."/>
            <person name="Glockner F.O."/>
            <person name="Grossart H.P."/>
            <person name="Ullrich M.S."/>
        </authorList>
    </citation>
    <scope>NUCLEOTIDE SEQUENCE [LARGE SCALE GENOMIC DNA]</scope>
    <source>
        <strain evidence="2">DSM 23420 / HP15</strain>
        <plasmid evidence="2">Plasmid pHP-187</plasmid>
    </source>
</reference>
<keyword evidence="1" id="KW-0378">Hydrolase</keyword>
<name>E4PSD4_MARAH</name>
<evidence type="ECO:0000313" key="1">
    <source>
        <dbReference type="EMBL" id="ADQ00169.1"/>
    </source>
</evidence>
<geneLocation type="plasmid" evidence="1 2">
    <name>pHP-187</name>
</geneLocation>
<dbReference type="HOGENOM" id="CLU_418457_0_0_6"/>
<keyword evidence="1" id="KW-0614">Plasmid</keyword>
<protein>
    <submittedName>
        <fullName evidence="1">Single-stranded-DNA-specific exonuclease RecJ-like protein</fullName>
    </submittedName>
</protein>
<accession>E4PSD4</accession>
<proteinExistence type="predicted"/>
<reference evidence="2" key="2">
    <citation type="submission" date="2010-02" db="EMBL/GenBank/DDBJ databases">
        <title>Complete genome sequence of Marinobacter adhaerens type strain (HP15).</title>
        <authorList>
            <person name="Gaerdes A.A.M."/>
            <person name="Kaeppel E."/>
            <person name="Shezad A."/>
            <person name="Seebah S."/>
            <person name="Teeling H."/>
            <person name="Yarza P."/>
            <person name="Gloeckner F.O."/>
            <person name="Ullrich M.S."/>
        </authorList>
    </citation>
    <scope>NUCLEOTIDE SEQUENCE [LARGE SCALE GENOMIC DNA]</scope>
    <source>
        <strain evidence="2">DSM 23420 / HP15</strain>
        <plasmid evidence="2">Plasmid pHP-187</plasmid>
    </source>
</reference>
<organism evidence="1 2">
    <name type="scientific">Marinobacter adhaerens (strain DSM 23420 / HP15)</name>
    <dbReference type="NCBI Taxonomy" id="225937"/>
    <lineage>
        <taxon>Bacteria</taxon>
        <taxon>Pseudomonadati</taxon>
        <taxon>Pseudomonadota</taxon>
        <taxon>Gammaproteobacteria</taxon>
        <taxon>Pseudomonadales</taxon>
        <taxon>Marinobacteraceae</taxon>
        <taxon>Marinobacter</taxon>
    </lineage>
</organism>
<dbReference type="KEGG" id="mad:HP15_p187g172"/>
<gene>
    <name evidence="1" type="ordered locus">HP15_p187g172</name>
</gene>
<dbReference type="Gene3D" id="3.90.1640.30">
    <property type="match status" value="1"/>
</dbReference>
<dbReference type="EMBL" id="CP001980">
    <property type="protein sequence ID" value="ADQ00169.1"/>
    <property type="molecule type" value="Genomic_DNA"/>
</dbReference>
<dbReference type="AlphaFoldDB" id="E4PSD4"/>
<keyword evidence="1" id="KW-0540">Nuclease</keyword>
<dbReference type="GO" id="GO:0004527">
    <property type="term" value="F:exonuclease activity"/>
    <property type="evidence" value="ECO:0007669"/>
    <property type="project" value="UniProtKB-KW"/>
</dbReference>
<dbReference type="Proteomes" id="UP000007077">
    <property type="component" value="Plasmid pHP-187"/>
</dbReference>
<keyword evidence="1" id="KW-0269">Exonuclease</keyword>
<evidence type="ECO:0000313" key="2">
    <source>
        <dbReference type="Proteomes" id="UP000007077"/>
    </source>
</evidence>